<name>A0A8E2E5P1_9PEZI</name>
<proteinExistence type="predicted"/>
<reference evidence="2 3" key="1">
    <citation type="journal article" date="2016" name="Nat. Commun.">
        <title>Ectomycorrhizal ecology is imprinted in the genome of the dominant symbiotic fungus Cenococcum geophilum.</title>
        <authorList>
            <consortium name="DOE Joint Genome Institute"/>
            <person name="Peter M."/>
            <person name="Kohler A."/>
            <person name="Ohm R.A."/>
            <person name="Kuo A."/>
            <person name="Krutzmann J."/>
            <person name="Morin E."/>
            <person name="Arend M."/>
            <person name="Barry K.W."/>
            <person name="Binder M."/>
            <person name="Choi C."/>
            <person name="Clum A."/>
            <person name="Copeland A."/>
            <person name="Grisel N."/>
            <person name="Haridas S."/>
            <person name="Kipfer T."/>
            <person name="LaButti K."/>
            <person name="Lindquist E."/>
            <person name="Lipzen A."/>
            <person name="Maire R."/>
            <person name="Meier B."/>
            <person name="Mihaltcheva S."/>
            <person name="Molinier V."/>
            <person name="Murat C."/>
            <person name="Poggeler S."/>
            <person name="Quandt C.A."/>
            <person name="Sperisen C."/>
            <person name="Tritt A."/>
            <person name="Tisserant E."/>
            <person name="Crous P.W."/>
            <person name="Henrissat B."/>
            <person name="Nehls U."/>
            <person name="Egli S."/>
            <person name="Spatafora J.W."/>
            <person name="Grigoriev I.V."/>
            <person name="Martin F.M."/>
        </authorList>
    </citation>
    <scope>NUCLEOTIDE SEQUENCE [LARGE SCALE GENOMIC DNA]</scope>
    <source>
        <strain evidence="2 3">CBS 459.81</strain>
    </source>
</reference>
<dbReference type="Proteomes" id="UP000250266">
    <property type="component" value="Unassembled WGS sequence"/>
</dbReference>
<evidence type="ECO:0000256" key="1">
    <source>
        <dbReference type="SAM" id="SignalP"/>
    </source>
</evidence>
<sequence>MLKFFQVSFLAAALCISTTSATNSKCPCFTATTYVTNPYCPVFQAPPGNPCIVPACMIMKTTTIPGPAAACPITPTLTSFLPCQTACPSDCEIGTTTATASASCLPSTSAYASTSTSNPPDILSHRILV</sequence>
<protein>
    <submittedName>
        <fullName evidence="2">Uncharacterized protein</fullName>
    </submittedName>
</protein>
<evidence type="ECO:0000313" key="2">
    <source>
        <dbReference type="EMBL" id="OCK77715.1"/>
    </source>
</evidence>
<feature type="chain" id="PRO_5034127265" evidence="1">
    <location>
        <begin position="22"/>
        <end position="129"/>
    </location>
</feature>
<feature type="signal peptide" evidence="1">
    <location>
        <begin position="1"/>
        <end position="21"/>
    </location>
</feature>
<dbReference type="AlphaFoldDB" id="A0A8E2E5P1"/>
<keyword evidence="3" id="KW-1185">Reference proteome</keyword>
<accession>A0A8E2E5P1</accession>
<evidence type="ECO:0000313" key="3">
    <source>
        <dbReference type="Proteomes" id="UP000250266"/>
    </source>
</evidence>
<organism evidence="2 3">
    <name type="scientific">Lepidopterella palustris CBS 459.81</name>
    <dbReference type="NCBI Taxonomy" id="1314670"/>
    <lineage>
        <taxon>Eukaryota</taxon>
        <taxon>Fungi</taxon>
        <taxon>Dikarya</taxon>
        <taxon>Ascomycota</taxon>
        <taxon>Pezizomycotina</taxon>
        <taxon>Dothideomycetes</taxon>
        <taxon>Pleosporomycetidae</taxon>
        <taxon>Mytilinidiales</taxon>
        <taxon>Argynnaceae</taxon>
        <taxon>Lepidopterella</taxon>
    </lineage>
</organism>
<gene>
    <name evidence="2" type="ORF">K432DRAFT_113083</name>
</gene>
<dbReference type="OrthoDB" id="3795582at2759"/>
<keyword evidence="1" id="KW-0732">Signal</keyword>
<dbReference type="EMBL" id="KV745105">
    <property type="protein sequence ID" value="OCK77715.1"/>
    <property type="molecule type" value="Genomic_DNA"/>
</dbReference>